<comment type="caution">
    <text evidence="4">The sequence shown here is derived from an EMBL/GenBank/DDBJ whole genome shotgun (WGS) entry which is preliminary data.</text>
</comment>
<dbReference type="PANTHER" id="PTHR11933">
    <property type="entry name" value="TRNA 5-METHYLAMINOMETHYL-2-THIOURIDYLATE -METHYLTRANSFERASE"/>
    <property type="match status" value="1"/>
</dbReference>
<dbReference type="SUPFAM" id="SSF52402">
    <property type="entry name" value="Adenine nucleotide alpha hydrolases-like"/>
    <property type="match status" value="1"/>
</dbReference>
<reference evidence="4 5" key="1">
    <citation type="submission" date="2020-04" db="EMBL/GenBank/DDBJ databases">
        <authorList>
            <person name="Hitch T.C.A."/>
            <person name="Wylensek D."/>
            <person name="Clavel T."/>
        </authorList>
    </citation>
    <scope>NUCLEOTIDE SEQUENCE [LARGE SCALE GENOMIC DNA]</scope>
    <source>
        <strain evidence="4 5">PG-251-APC-1</strain>
    </source>
</reference>
<proteinExistence type="predicted"/>
<dbReference type="GO" id="GO:0005524">
    <property type="term" value="F:ATP binding"/>
    <property type="evidence" value="ECO:0007669"/>
    <property type="project" value="UniProtKB-KW"/>
</dbReference>
<dbReference type="GO" id="GO:0008168">
    <property type="term" value="F:methyltransferase activity"/>
    <property type="evidence" value="ECO:0007669"/>
    <property type="project" value="UniProtKB-KW"/>
</dbReference>
<dbReference type="InterPro" id="IPR014729">
    <property type="entry name" value="Rossmann-like_a/b/a_fold"/>
</dbReference>
<dbReference type="Proteomes" id="UP000522333">
    <property type="component" value="Unassembled WGS sequence"/>
</dbReference>
<protein>
    <submittedName>
        <fullName evidence="4">tRNA(5-methylaminomethyl-2-thiouridylate) methyltransferase</fullName>
    </submittedName>
</protein>
<name>A0A848CG62_9BACT</name>
<dbReference type="AlphaFoldDB" id="A0A848CG62"/>
<feature type="domain" description="Thil AANH" evidence="3">
    <location>
        <begin position="10"/>
        <end position="149"/>
    </location>
</feature>
<dbReference type="InterPro" id="IPR020536">
    <property type="entry name" value="ThiI_AANH"/>
</dbReference>
<dbReference type="PANTHER" id="PTHR11933:SF6">
    <property type="entry name" value="THIL AANH DOMAIN-CONTAINING PROTEIN"/>
    <property type="match status" value="1"/>
</dbReference>
<evidence type="ECO:0000256" key="2">
    <source>
        <dbReference type="ARBA" id="ARBA00022840"/>
    </source>
</evidence>
<gene>
    <name evidence="4" type="ORF">HF854_01285</name>
</gene>
<sequence>MVNADQRPVDVVVLFSGGLDSILAAKVLEEQGLRVCCLHCHSPFFGDPGAVERWSNLYGLDIRTLDVSDDFCAMLRARPAHGFGKVMNPCVDCKILLLRHARLYMESIGARLLATGEVMGQRPMSQRRDVLNAIRRDAGVQDILLRPLSALHLAPTPAEEEGFVDRSRLLGISGRGRKDQLELAKKYQLPEIPTPGGGCRLADKENARRYWPVLSRWPEPDTRAFKLSNLGRQFWAQQDGRDYWLAIGRTSADNQALHTVLGKDDAKIHLADIPGPLAVACGGRTWPEEVLRAAAALMASYSGKAVRLGAPVGVRASWLGGGWQGEVLPSREGIWQEPAWVPAREELRAEQKARLHGIPPQEEAGE</sequence>
<dbReference type="EMBL" id="JABAFY010000003">
    <property type="protein sequence ID" value="NME51183.1"/>
    <property type="molecule type" value="Genomic_DNA"/>
</dbReference>
<dbReference type="Gene3D" id="3.40.50.620">
    <property type="entry name" value="HUPs"/>
    <property type="match status" value="1"/>
</dbReference>
<dbReference type="GO" id="GO:0004810">
    <property type="term" value="F:CCA tRNA nucleotidyltransferase activity"/>
    <property type="evidence" value="ECO:0007669"/>
    <property type="project" value="InterPro"/>
</dbReference>
<evidence type="ECO:0000313" key="4">
    <source>
        <dbReference type="EMBL" id="NME51183.1"/>
    </source>
</evidence>
<evidence type="ECO:0000313" key="5">
    <source>
        <dbReference type="Proteomes" id="UP000522333"/>
    </source>
</evidence>
<keyword evidence="2" id="KW-0067">ATP-binding</keyword>
<evidence type="ECO:0000259" key="3">
    <source>
        <dbReference type="Pfam" id="PF02568"/>
    </source>
</evidence>
<keyword evidence="1" id="KW-0547">Nucleotide-binding</keyword>
<accession>A0A848CG62</accession>
<keyword evidence="4" id="KW-0489">Methyltransferase</keyword>
<dbReference type="GO" id="GO:0032259">
    <property type="term" value="P:methylation"/>
    <property type="evidence" value="ECO:0007669"/>
    <property type="project" value="UniProtKB-KW"/>
</dbReference>
<evidence type="ECO:0000256" key="1">
    <source>
        <dbReference type="ARBA" id="ARBA00022741"/>
    </source>
</evidence>
<organism evidence="4 5">
    <name type="scientific">Desulfovibrio piger</name>
    <dbReference type="NCBI Taxonomy" id="901"/>
    <lineage>
        <taxon>Bacteria</taxon>
        <taxon>Pseudomonadati</taxon>
        <taxon>Thermodesulfobacteriota</taxon>
        <taxon>Desulfovibrionia</taxon>
        <taxon>Desulfovibrionales</taxon>
        <taxon>Desulfovibrionaceae</taxon>
        <taxon>Desulfovibrio</taxon>
    </lineage>
</organism>
<dbReference type="Pfam" id="PF02568">
    <property type="entry name" value="ThiI"/>
    <property type="match status" value="1"/>
</dbReference>
<keyword evidence="4" id="KW-0808">Transferase</keyword>